<comment type="caution">
    <text evidence="3">The sequence shown here is derived from an EMBL/GenBank/DDBJ whole genome shotgun (WGS) entry which is preliminary data.</text>
</comment>
<evidence type="ECO:0000256" key="1">
    <source>
        <dbReference type="PROSITE-ProRule" id="PRU00781"/>
    </source>
</evidence>
<dbReference type="GO" id="GO:0046854">
    <property type="term" value="P:phosphatidylinositol phosphate biosynthetic process"/>
    <property type="evidence" value="ECO:0007669"/>
    <property type="project" value="TreeGrafter"/>
</dbReference>
<dbReference type="InterPro" id="IPR002498">
    <property type="entry name" value="PInositol-4-P-4/5-kinase_core"/>
</dbReference>
<dbReference type="Proteomes" id="UP000485058">
    <property type="component" value="Unassembled WGS sequence"/>
</dbReference>
<keyword evidence="1" id="KW-0808">Transferase</keyword>
<keyword evidence="1" id="KW-0418">Kinase</keyword>
<dbReference type="AlphaFoldDB" id="A0A699Z5Q5"/>
<keyword evidence="1" id="KW-0547">Nucleotide-binding</keyword>
<dbReference type="EMBL" id="BLLF01000723">
    <property type="protein sequence ID" value="GFH14419.1"/>
    <property type="molecule type" value="Genomic_DNA"/>
</dbReference>
<dbReference type="GO" id="GO:0000285">
    <property type="term" value="F:1-phosphatidylinositol-3-phosphate 5-kinase activity"/>
    <property type="evidence" value="ECO:0007669"/>
    <property type="project" value="TreeGrafter"/>
</dbReference>
<name>A0A699Z5Q5_HAELA</name>
<accession>A0A699Z5Q5</accession>
<organism evidence="3 4">
    <name type="scientific">Haematococcus lacustris</name>
    <name type="common">Green alga</name>
    <name type="synonym">Haematococcus pluvialis</name>
    <dbReference type="NCBI Taxonomy" id="44745"/>
    <lineage>
        <taxon>Eukaryota</taxon>
        <taxon>Viridiplantae</taxon>
        <taxon>Chlorophyta</taxon>
        <taxon>core chlorophytes</taxon>
        <taxon>Chlorophyceae</taxon>
        <taxon>CS clade</taxon>
        <taxon>Chlamydomonadales</taxon>
        <taxon>Haematococcaceae</taxon>
        <taxon>Haematococcus</taxon>
    </lineage>
</organism>
<dbReference type="Pfam" id="PF01504">
    <property type="entry name" value="PIP5K"/>
    <property type="match status" value="1"/>
</dbReference>
<evidence type="ECO:0000313" key="3">
    <source>
        <dbReference type="EMBL" id="GFH14419.1"/>
    </source>
</evidence>
<keyword evidence="4" id="KW-1185">Reference proteome</keyword>
<evidence type="ECO:0000313" key="4">
    <source>
        <dbReference type="Proteomes" id="UP000485058"/>
    </source>
</evidence>
<dbReference type="Gene3D" id="3.30.800.10">
    <property type="entry name" value="Phosphatidylinositol Phosphate Kinase II Beta"/>
    <property type="match status" value="1"/>
</dbReference>
<keyword evidence="1" id="KW-0067">ATP-binding</keyword>
<dbReference type="GO" id="GO:0005524">
    <property type="term" value="F:ATP binding"/>
    <property type="evidence" value="ECO:0007669"/>
    <property type="project" value="UniProtKB-UniRule"/>
</dbReference>
<dbReference type="SUPFAM" id="SSF56104">
    <property type="entry name" value="SAICAR synthase-like"/>
    <property type="match status" value="1"/>
</dbReference>
<sequence>MPQFAELRRRVIQGGEAHFITSLTRCVRWAQRGGKSNAYFAKTRDDRFIIKSLNKAEKASFLRFAPAYFEHMVKMLSGQRTCLAKLLGVFTVTFKPTAGGGLSAATGSSSGPNEGLDLLVMENSFYGRP</sequence>
<feature type="non-terminal residue" evidence="3">
    <location>
        <position position="1"/>
    </location>
</feature>
<gene>
    <name evidence="3" type="ORF">HaLaN_10469</name>
</gene>
<dbReference type="PANTHER" id="PTHR45748">
    <property type="entry name" value="1-PHOSPHATIDYLINOSITOL 3-PHOSPHATE 5-KINASE-RELATED"/>
    <property type="match status" value="1"/>
</dbReference>
<dbReference type="InterPro" id="IPR027484">
    <property type="entry name" value="PInositol-4-P-5-kinase_N"/>
</dbReference>
<dbReference type="PROSITE" id="PS51455">
    <property type="entry name" value="PIPK"/>
    <property type="match status" value="1"/>
</dbReference>
<feature type="non-terminal residue" evidence="3">
    <location>
        <position position="129"/>
    </location>
</feature>
<feature type="domain" description="PIPK" evidence="2">
    <location>
        <begin position="1"/>
        <end position="129"/>
    </location>
</feature>
<protein>
    <recommendedName>
        <fullName evidence="2">PIPK domain-containing protein</fullName>
    </recommendedName>
</protein>
<proteinExistence type="predicted"/>
<evidence type="ECO:0000259" key="2">
    <source>
        <dbReference type="PROSITE" id="PS51455"/>
    </source>
</evidence>
<reference evidence="3 4" key="1">
    <citation type="submission" date="2020-02" db="EMBL/GenBank/DDBJ databases">
        <title>Draft genome sequence of Haematococcus lacustris strain NIES-144.</title>
        <authorList>
            <person name="Morimoto D."/>
            <person name="Nakagawa S."/>
            <person name="Yoshida T."/>
            <person name="Sawayama S."/>
        </authorList>
    </citation>
    <scope>NUCLEOTIDE SEQUENCE [LARGE SCALE GENOMIC DNA]</scope>
    <source>
        <strain evidence="3 4">NIES-144</strain>
    </source>
</reference>
<dbReference type="PANTHER" id="PTHR45748:SF7">
    <property type="entry name" value="1-PHOSPHATIDYLINOSITOL 3-PHOSPHATE 5-KINASE-RELATED"/>
    <property type="match status" value="1"/>
</dbReference>
<dbReference type="GO" id="GO:0010008">
    <property type="term" value="C:endosome membrane"/>
    <property type="evidence" value="ECO:0007669"/>
    <property type="project" value="TreeGrafter"/>
</dbReference>